<organism evidence="1 2">
    <name type="scientific">[Clostridium] citroniae WAL-17108</name>
    <dbReference type="NCBI Taxonomy" id="742733"/>
    <lineage>
        <taxon>Bacteria</taxon>
        <taxon>Bacillati</taxon>
        <taxon>Bacillota</taxon>
        <taxon>Clostridia</taxon>
        <taxon>Lachnospirales</taxon>
        <taxon>Lachnospiraceae</taxon>
        <taxon>Enterocloster</taxon>
    </lineage>
</organism>
<gene>
    <name evidence="1" type="ORF">HMPREF9469_04128</name>
</gene>
<dbReference type="EMBL" id="ADLJ01000033">
    <property type="protein sequence ID" value="EHE97009.1"/>
    <property type="molecule type" value="Genomic_DNA"/>
</dbReference>
<dbReference type="HOGENOM" id="CLU_3042004_0_0_9"/>
<reference evidence="1 2" key="1">
    <citation type="submission" date="2011-08" db="EMBL/GenBank/DDBJ databases">
        <title>The Genome Sequence of Clostridium citroniae WAL-17108.</title>
        <authorList>
            <consortium name="The Broad Institute Genome Sequencing Platform"/>
            <person name="Earl A."/>
            <person name="Ward D."/>
            <person name="Feldgarden M."/>
            <person name="Gevers D."/>
            <person name="Finegold S.M."/>
            <person name="Summanen P.H."/>
            <person name="Molitoris D.R."/>
            <person name="Vaisanen M.L."/>
            <person name="Daigneault M."/>
            <person name="Allen-Vercoe E."/>
            <person name="Young S.K."/>
            <person name="Zeng Q."/>
            <person name="Gargeya S."/>
            <person name="Fitzgerald M."/>
            <person name="Haas B."/>
            <person name="Abouelleil A."/>
            <person name="Alvarado L."/>
            <person name="Arachchi H.M."/>
            <person name="Berlin A."/>
            <person name="Brown A."/>
            <person name="Chapman S.B."/>
            <person name="Chen Z."/>
            <person name="Dunbar C."/>
            <person name="Freedman E."/>
            <person name="Gearin G."/>
            <person name="Gellesch M."/>
            <person name="Goldberg J."/>
            <person name="Griggs A."/>
            <person name="Gujja S."/>
            <person name="Heiman D."/>
            <person name="Howarth C."/>
            <person name="Larson L."/>
            <person name="Lui A."/>
            <person name="MacDonald P.J.P."/>
            <person name="Montmayeur A."/>
            <person name="Murphy C."/>
            <person name="Neiman D."/>
            <person name="Pearson M."/>
            <person name="Priest M."/>
            <person name="Roberts A."/>
            <person name="Saif S."/>
            <person name="Shea T."/>
            <person name="Shenoy N."/>
            <person name="Sisk P."/>
            <person name="Stolte C."/>
            <person name="Sykes S."/>
            <person name="Wortman J."/>
            <person name="Nusbaum C."/>
            <person name="Birren B."/>
        </authorList>
    </citation>
    <scope>NUCLEOTIDE SEQUENCE [LARGE SCALE GENOMIC DNA]</scope>
    <source>
        <strain evidence="1 2">WAL-17108</strain>
    </source>
</reference>
<dbReference type="AlphaFoldDB" id="G5HNG6"/>
<evidence type="ECO:0000313" key="1">
    <source>
        <dbReference type="EMBL" id="EHE97009.1"/>
    </source>
</evidence>
<dbReference type="Proteomes" id="UP000003763">
    <property type="component" value="Unassembled WGS sequence"/>
</dbReference>
<name>G5HNG6_9FIRM</name>
<accession>G5HNG6</accession>
<evidence type="ECO:0000313" key="2">
    <source>
        <dbReference type="Proteomes" id="UP000003763"/>
    </source>
</evidence>
<comment type="caution">
    <text evidence="1">The sequence shown here is derived from an EMBL/GenBank/DDBJ whole genome shotgun (WGS) entry which is preliminary data.</text>
</comment>
<sequence>MLRYGFRLFLCGISFASGKQPVFNGISFTSDEQPVFGGLCLVSEKWPEIVVESD</sequence>
<proteinExistence type="predicted"/>
<dbReference type="PATRIC" id="fig|742733.3.peg.4283"/>
<protein>
    <submittedName>
        <fullName evidence="1">Uncharacterized protein</fullName>
    </submittedName>
</protein>